<keyword evidence="2" id="KW-0812">Transmembrane</keyword>
<feature type="region of interest" description="Disordered" evidence="1">
    <location>
        <begin position="245"/>
        <end position="276"/>
    </location>
</feature>
<feature type="compositionally biased region" description="Low complexity" evidence="1">
    <location>
        <begin position="245"/>
        <end position="270"/>
    </location>
</feature>
<dbReference type="EMBL" id="CAKOGP040002125">
    <property type="protein sequence ID" value="CAJ1962907.1"/>
    <property type="molecule type" value="Genomic_DNA"/>
</dbReference>
<evidence type="ECO:0000256" key="2">
    <source>
        <dbReference type="SAM" id="Phobius"/>
    </source>
</evidence>
<keyword evidence="4" id="KW-1185">Reference proteome</keyword>
<name>A0AAD2JLY2_9STRA</name>
<comment type="caution">
    <text evidence="3">The sequence shown here is derived from an EMBL/GenBank/DDBJ whole genome shotgun (WGS) entry which is preliminary data.</text>
</comment>
<proteinExistence type="predicted"/>
<gene>
    <name evidence="3" type="ORF">CYCCA115_LOCUS19912</name>
</gene>
<evidence type="ECO:0000256" key="1">
    <source>
        <dbReference type="SAM" id="MobiDB-lite"/>
    </source>
</evidence>
<sequence length="469" mass="53902">MSATATSNVSIIRILVVVIVLWFLNYRHNFDGNLLSNLRQTAKDTGTLLSQEENQIETMDPIKEAINDGSCRRICPYPRKNRIYAFMGTAGLSDRLSVLHMLGKLAGYLCAIVELPPPAESLIGIHNGGIPLSKHLRWDDFYNMTFLQDGSPVFQEARQNPNRSQYHENWSDKGFYDPSKYPKGWRLMISNRSSNMLEHYEIIQQWSWQFDDDPHRGFLWEIHQSMYSANIRKAKPLPALVVTASNNNTNSTNNRTSNSTQNNLTTMTNSHPKYRDVMRPSLSSRACQYVDGAIERIEPTQLHDFRKELQRRVRALAPNATNVFGFLHIRRGDAKKSCNTTLVEMKRYLQCSLNGTEHTGKYITLLMASDEHDQNYRQSVLDLVNQDSTPQYSHVFMLDADLIVEDMMYDLGSTKVMPKRLLNNYYEFELLKGIGMQKSFDFSAIFLSKRRSDCPSCTNLLSSYPDVFQ</sequence>
<keyword evidence="2" id="KW-1133">Transmembrane helix</keyword>
<feature type="transmembrane region" description="Helical" evidence="2">
    <location>
        <begin position="6"/>
        <end position="24"/>
    </location>
</feature>
<organism evidence="3 4">
    <name type="scientific">Cylindrotheca closterium</name>
    <dbReference type="NCBI Taxonomy" id="2856"/>
    <lineage>
        <taxon>Eukaryota</taxon>
        <taxon>Sar</taxon>
        <taxon>Stramenopiles</taxon>
        <taxon>Ochrophyta</taxon>
        <taxon>Bacillariophyta</taxon>
        <taxon>Bacillariophyceae</taxon>
        <taxon>Bacillariophycidae</taxon>
        <taxon>Bacillariales</taxon>
        <taxon>Bacillariaceae</taxon>
        <taxon>Cylindrotheca</taxon>
    </lineage>
</organism>
<dbReference type="Proteomes" id="UP001295423">
    <property type="component" value="Unassembled WGS sequence"/>
</dbReference>
<keyword evidence="2" id="KW-0472">Membrane</keyword>
<protein>
    <submittedName>
        <fullName evidence="3">Uncharacterized protein</fullName>
    </submittedName>
</protein>
<reference evidence="3" key="1">
    <citation type="submission" date="2023-08" db="EMBL/GenBank/DDBJ databases">
        <authorList>
            <person name="Audoor S."/>
            <person name="Bilcke G."/>
        </authorList>
    </citation>
    <scope>NUCLEOTIDE SEQUENCE</scope>
</reference>
<accession>A0AAD2JLY2</accession>
<evidence type="ECO:0000313" key="4">
    <source>
        <dbReference type="Proteomes" id="UP001295423"/>
    </source>
</evidence>
<dbReference type="AlphaFoldDB" id="A0AAD2JLY2"/>
<evidence type="ECO:0000313" key="3">
    <source>
        <dbReference type="EMBL" id="CAJ1962907.1"/>
    </source>
</evidence>